<dbReference type="AlphaFoldDB" id="A0A1C4YS82"/>
<dbReference type="Pfam" id="PF01243">
    <property type="entry name" value="PNPOx_N"/>
    <property type="match status" value="1"/>
</dbReference>
<evidence type="ECO:0000313" key="3">
    <source>
        <dbReference type="EMBL" id="SCF23526.1"/>
    </source>
</evidence>
<protein>
    <submittedName>
        <fullName evidence="3">General stress protein 26</fullName>
    </submittedName>
</protein>
<dbReference type="PANTHER" id="PTHR35176:SF4">
    <property type="entry name" value="PYRIDOXAMINE 5'-PHOSPHATE OXIDASE-RELATED FMN-BINDING"/>
    <property type="match status" value="1"/>
</dbReference>
<feature type="domain" description="Pyridoxamine 5'-phosphate oxidase N-terminal" evidence="2">
    <location>
        <begin position="9"/>
        <end position="133"/>
    </location>
</feature>
<gene>
    <name evidence="3" type="ORF">GA0070563_106386</name>
</gene>
<keyword evidence="1" id="KW-0560">Oxidoreductase</keyword>
<proteinExistence type="predicted"/>
<keyword evidence="4" id="KW-1185">Reference proteome</keyword>
<sequence>METSADWTEVERRFAAATSYWVCTVRADLRPHAVPVWGVWWRGTLAFSSVGASVKVRNLRHNDRVSVHLESASSVVILDGHATEVTDREALVELGECFTTKYRALSGGAYDLVAAHGMGMTVWAVRPTAARSWQAGGAFASSRWTFADDGSVALSRSSLAADADAVPG</sequence>
<reference evidence="4" key="1">
    <citation type="submission" date="2016-06" db="EMBL/GenBank/DDBJ databases">
        <authorList>
            <person name="Varghese N."/>
            <person name="Submissions Spin"/>
        </authorList>
    </citation>
    <scope>NUCLEOTIDE SEQUENCE [LARGE SCALE GENOMIC DNA]</scope>
    <source>
        <strain evidence="4">DSM 43168</strain>
    </source>
</reference>
<dbReference type="GO" id="GO:0016627">
    <property type="term" value="F:oxidoreductase activity, acting on the CH-CH group of donors"/>
    <property type="evidence" value="ECO:0007669"/>
    <property type="project" value="TreeGrafter"/>
</dbReference>
<dbReference type="InterPro" id="IPR011576">
    <property type="entry name" value="Pyridox_Oxase_N"/>
</dbReference>
<organism evidence="3 4">
    <name type="scientific">Micromonospora carbonacea</name>
    <dbReference type="NCBI Taxonomy" id="47853"/>
    <lineage>
        <taxon>Bacteria</taxon>
        <taxon>Bacillati</taxon>
        <taxon>Actinomycetota</taxon>
        <taxon>Actinomycetes</taxon>
        <taxon>Micromonosporales</taxon>
        <taxon>Micromonosporaceae</taxon>
        <taxon>Micromonospora</taxon>
    </lineage>
</organism>
<dbReference type="GO" id="GO:0005829">
    <property type="term" value="C:cytosol"/>
    <property type="evidence" value="ECO:0007669"/>
    <property type="project" value="TreeGrafter"/>
</dbReference>
<evidence type="ECO:0000313" key="4">
    <source>
        <dbReference type="Proteomes" id="UP000183585"/>
    </source>
</evidence>
<name>A0A1C4YS82_9ACTN</name>
<dbReference type="PANTHER" id="PTHR35176">
    <property type="entry name" value="HEME OXYGENASE HI_0854-RELATED"/>
    <property type="match status" value="1"/>
</dbReference>
<evidence type="ECO:0000256" key="1">
    <source>
        <dbReference type="ARBA" id="ARBA00023002"/>
    </source>
</evidence>
<evidence type="ECO:0000259" key="2">
    <source>
        <dbReference type="Pfam" id="PF01243"/>
    </source>
</evidence>
<dbReference type="EMBL" id="FMCT01000006">
    <property type="protein sequence ID" value="SCF23526.1"/>
    <property type="molecule type" value="Genomic_DNA"/>
</dbReference>
<dbReference type="Gene3D" id="2.30.110.10">
    <property type="entry name" value="Electron Transport, Fmn-binding Protein, Chain A"/>
    <property type="match status" value="1"/>
</dbReference>
<dbReference type="SUPFAM" id="SSF50475">
    <property type="entry name" value="FMN-binding split barrel"/>
    <property type="match status" value="1"/>
</dbReference>
<accession>A0A1C4YS82</accession>
<dbReference type="Proteomes" id="UP000183585">
    <property type="component" value="Unassembled WGS sequence"/>
</dbReference>
<dbReference type="GO" id="GO:0070967">
    <property type="term" value="F:coenzyme F420 binding"/>
    <property type="evidence" value="ECO:0007669"/>
    <property type="project" value="TreeGrafter"/>
</dbReference>
<dbReference type="InterPro" id="IPR052019">
    <property type="entry name" value="F420H2_bilvrd_red/Heme_oxyg"/>
</dbReference>
<dbReference type="InterPro" id="IPR012349">
    <property type="entry name" value="Split_barrel_FMN-bd"/>
</dbReference>
<dbReference type="RefSeq" id="WP_074475300.1">
    <property type="nucleotide sequence ID" value="NZ_FMCT01000006.1"/>
</dbReference>